<dbReference type="CDD" id="cd00085">
    <property type="entry name" value="HNHc"/>
    <property type="match status" value="1"/>
</dbReference>
<dbReference type="Proteomes" id="UP000186736">
    <property type="component" value="Unassembled WGS sequence"/>
</dbReference>
<comment type="caution">
    <text evidence="3">The sequence shown here is derived from an EMBL/GenBank/DDBJ whole genome shotgun (WGS) entry which is preliminary data.</text>
</comment>
<gene>
    <name evidence="3" type="ORF">PSEMO_31830</name>
</gene>
<dbReference type="RefSeq" id="WP_256721145.1">
    <property type="nucleotide sequence ID" value="NZ_MKZO01000025.1"/>
</dbReference>
<dbReference type="GO" id="GO:0003676">
    <property type="term" value="F:nucleic acid binding"/>
    <property type="evidence" value="ECO:0007669"/>
    <property type="project" value="InterPro"/>
</dbReference>
<feature type="region of interest" description="Disordered" evidence="1">
    <location>
        <begin position="1"/>
        <end position="26"/>
    </location>
</feature>
<dbReference type="AlphaFoldDB" id="A0A1Q9R4Q2"/>
<dbReference type="InterPro" id="IPR002711">
    <property type="entry name" value="HNH"/>
</dbReference>
<evidence type="ECO:0000256" key="1">
    <source>
        <dbReference type="SAM" id="MobiDB-lite"/>
    </source>
</evidence>
<accession>A0A1Q9R4Q2</accession>
<dbReference type="GO" id="GO:0004519">
    <property type="term" value="F:endonuclease activity"/>
    <property type="evidence" value="ECO:0007669"/>
    <property type="project" value="InterPro"/>
</dbReference>
<dbReference type="EMBL" id="MKZO01000025">
    <property type="protein sequence ID" value="OLS62272.1"/>
    <property type="molecule type" value="Genomic_DNA"/>
</dbReference>
<feature type="compositionally biased region" description="Basic and acidic residues" evidence="1">
    <location>
        <begin position="1"/>
        <end position="11"/>
    </location>
</feature>
<feature type="compositionally biased region" description="Polar residues" evidence="1">
    <location>
        <begin position="12"/>
        <end position="26"/>
    </location>
</feature>
<dbReference type="GO" id="GO:0008270">
    <property type="term" value="F:zinc ion binding"/>
    <property type="evidence" value="ECO:0007669"/>
    <property type="project" value="InterPro"/>
</dbReference>
<dbReference type="SMART" id="SM00507">
    <property type="entry name" value="HNHc"/>
    <property type="match status" value="1"/>
</dbReference>
<reference evidence="3 4" key="1">
    <citation type="submission" date="2016-10" db="EMBL/GenBank/DDBJ databases">
        <title>Genome Sequence of Pseudomonas putida GM4FR.</title>
        <authorList>
            <person name="Poehlein A."/>
            <person name="Wemheuer F."/>
            <person name="Hollensteiner J."/>
            <person name="Wemheuer B."/>
        </authorList>
    </citation>
    <scope>NUCLEOTIDE SEQUENCE [LARGE SCALE GENOMIC DNA]</scope>
    <source>
        <strain evidence="3 4">GM4FR</strain>
    </source>
</reference>
<evidence type="ECO:0000259" key="2">
    <source>
        <dbReference type="SMART" id="SM00507"/>
    </source>
</evidence>
<feature type="domain" description="HNH nuclease" evidence="2">
    <location>
        <begin position="180"/>
        <end position="243"/>
    </location>
</feature>
<dbReference type="InterPro" id="IPR003615">
    <property type="entry name" value="HNH_nuc"/>
</dbReference>
<evidence type="ECO:0000313" key="4">
    <source>
        <dbReference type="Proteomes" id="UP000186736"/>
    </source>
</evidence>
<name>A0A1Q9R4Q2_PSEPU</name>
<organism evidence="3 4">
    <name type="scientific">Pseudomonas putida</name>
    <name type="common">Arthrobacter siderocapsulatus</name>
    <dbReference type="NCBI Taxonomy" id="303"/>
    <lineage>
        <taxon>Bacteria</taxon>
        <taxon>Pseudomonadati</taxon>
        <taxon>Pseudomonadota</taxon>
        <taxon>Gammaproteobacteria</taxon>
        <taxon>Pseudomonadales</taxon>
        <taxon>Pseudomonadaceae</taxon>
        <taxon>Pseudomonas</taxon>
    </lineage>
</organism>
<sequence length="269" mass="29988">MAIKAVSKEENVQANSDQPKSQSNPAWTTDELILALDLYLKHRNSLPNKDRPEVQALSQLLGKIGKTLGLNKGGSFRNENGVYMKLGNFRRWDPEYVKDGKKGLAKGNKGEKLVWDEFADSPSKLAAAVAAIRGAVESPSHEIDALAGYDEPEIVEAEEGKVLTRLHRYRERSRALVEAKKKDVLQKQGCLRCEACGFNFAEAYGPDGEGIIDVHHTKPIHTLKPDAKTKLAELAVLCSNCHRVVHSKRPWLSVEQVRELRNKARDQCN</sequence>
<evidence type="ECO:0000313" key="3">
    <source>
        <dbReference type="EMBL" id="OLS62272.1"/>
    </source>
</evidence>
<dbReference type="Pfam" id="PF01844">
    <property type="entry name" value="HNH"/>
    <property type="match status" value="1"/>
</dbReference>
<protein>
    <recommendedName>
        <fullName evidence="2">HNH nuclease domain-containing protein</fullName>
    </recommendedName>
</protein>
<proteinExistence type="predicted"/>